<dbReference type="InterPro" id="IPR036291">
    <property type="entry name" value="NAD(P)-bd_dom_sf"/>
</dbReference>
<name>A0A7S4NHT0_9EUKA</name>
<dbReference type="SUPFAM" id="SSF51735">
    <property type="entry name" value="NAD(P)-binding Rossmann-fold domains"/>
    <property type="match status" value="1"/>
</dbReference>
<reference evidence="3" key="1">
    <citation type="submission" date="2021-01" db="EMBL/GenBank/DDBJ databases">
        <authorList>
            <person name="Corre E."/>
            <person name="Pelletier E."/>
            <person name="Niang G."/>
            <person name="Scheremetjew M."/>
            <person name="Finn R."/>
            <person name="Kale V."/>
            <person name="Holt S."/>
            <person name="Cochrane G."/>
            <person name="Meng A."/>
            <person name="Brown T."/>
            <person name="Cohen L."/>
        </authorList>
    </citation>
    <scope>NUCLEOTIDE SEQUENCE</scope>
    <source>
        <strain evidence="3">SoJaBio B1-5/56/2</strain>
    </source>
</reference>
<protein>
    <recommendedName>
        <fullName evidence="4">Protochlorophyllide reductase</fullName>
    </recommendedName>
</protein>
<evidence type="ECO:0000313" key="3">
    <source>
        <dbReference type="EMBL" id="CAE2288642.1"/>
    </source>
</evidence>
<keyword evidence="2" id="KW-0560">Oxidoreductase</keyword>
<proteinExistence type="inferred from homology"/>
<evidence type="ECO:0000256" key="1">
    <source>
        <dbReference type="ARBA" id="ARBA00006484"/>
    </source>
</evidence>
<comment type="similarity">
    <text evidence="1">Belongs to the short-chain dehydrogenases/reductases (SDR) family.</text>
</comment>
<dbReference type="PANTHER" id="PTHR24320:SF148">
    <property type="entry name" value="NAD(P)-BINDING ROSSMANN-FOLD SUPERFAMILY PROTEIN"/>
    <property type="match status" value="1"/>
</dbReference>
<accession>A0A7S4NHT0</accession>
<dbReference type="GO" id="GO:0016491">
    <property type="term" value="F:oxidoreductase activity"/>
    <property type="evidence" value="ECO:0007669"/>
    <property type="project" value="UniProtKB-KW"/>
</dbReference>
<dbReference type="Gene3D" id="3.40.50.720">
    <property type="entry name" value="NAD(P)-binding Rossmann-like Domain"/>
    <property type="match status" value="1"/>
</dbReference>
<organism evidence="3">
    <name type="scientific">Paramoeba aestuarina</name>
    <dbReference type="NCBI Taxonomy" id="180227"/>
    <lineage>
        <taxon>Eukaryota</taxon>
        <taxon>Amoebozoa</taxon>
        <taxon>Discosea</taxon>
        <taxon>Flabellinia</taxon>
        <taxon>Dactylopodida</taxon>
        <taxon>Paramoebidae</taxon>
        <taxon>Paramoeba</taxon>
    </lineage>
</organism>
<evidence type="ECO:0008006" key="4">
    <source>
        <dbReference type="Google" id="ProtNLM"/>
    </source>
</evidence>
<dbReference type="AlphaFoldDB" id="A0A7S4NHT0"/>
<evidence type="ECO:0000256" key="2">
    <source>
        <dbReference type="ARBA" id="ARBA00023002"/>
    </source>
</evidence>
<dbReference type="PANTHER" id="PTHR24320">
    <property type="entry name" value="RETINOL DEHYDROGENASE"/>
    <property type="match status" value="1"/>
</dbReference>
<gene>
    <name evidence="3" type="ORF">NAES01612_LOCUS4899</name>
</gene>
<dbReference type="EMBL" id="HBKR01007460">
    <property type="protein sequence ID" value="CAE2288642.1"/>
    <property type="molecule type" value="Transcribed_RNA"/>
</dbReference>
<sequence>MREGGRIVLVSSAMAREAVSFLADPLLLDKEMYFSPRGGKLYGTSKLMNILHCQGFAKRAKRDITCASVHPGIIKTNLHREENDQSGWVREYILPLVWGLIGISPEQGAKSSLMLATTAHPSGRYYHGASPQDPPNELCEDLELENFLWDKSVELTKSDLQQ</sequence>